<evidence type="ECO:0000256" key="3">
    <source>
        <dbReference type="SAM" id="MobiDB-lite"/>
    </source>
</evidence>
<evidence type="ECO:0000256" key="2">
    <source>
        <dbReference type="ARBA" id="ARBA00022840"/>
    </source>
</evidence>
<dbReference type="GO" id="GO:0005524">
    <property type="term" value="F:ATP binding"/>
    <property type="evidence" value="ECO:0007669"/>
    <property type="project" value="UniProtKB-KW"/>
</dbReference>
<evidence type="ECO:0000256" key="1">
    <source>
        <dbReference type="ARBA" id="ARBA00022741"/>
    </source>
</evidence>
<accession>A0A8J2HPQ1</accession>
<evidence type="ECO:0000259" key="4">
    <source>
        <dbReference type="PROSITE" id="PS50837"/>
    </source>
</evidence>
<evidence type="ECO:0000313" key="6">
    <source>
        <dbReference type="Proteomes" id="UP000786811"/>
    </source>
</evidence>
<dbReference type="Pfam" id="PF05729">
    <property type="entry name" value="NACHT"/>
    <property type="match status" value="1"/>
</dbReference>
<proteinExistence type="predicted"/>
<reference evidence="5" key="1">
    <citation type="submission" date="2021-04" db="EMBL/GenBank/DDBJ databases">
        <authorList>
            <person name="Chebbi M.A.C M."/>
        </authorList>
    </citation>
    <scope>NUCLEOTIDE SEQUENCE</scope>
</reference>
<dbReference type="OrthoDB" id="120976at2759"/>
<evidence type="ECO:0000313" key="5">
    <source>
        <dbReference type="EMBL" id="CAG5107083.1"/>
    </source>
</evidence>
<keyword evidence="6" id="KW-1185">Reference proteome</keyword>
<organism evidence="5 6">
    <name type="scientific">Cotesia congregata</name>
    <name type="common">Parasitoid wasp</name>
    <name type="synonym">Apanteles congregatus</name>
    <dbReference type="NCBI Taxonomy" id="51543"/>
    <lineage>
        <taxon>Eukaryota</taxon>
        <taxon>Metazoa</taxon>
        <taxon>Ecdysozoa</taxon>
        <taxon>Arthropoda</taxon>
        <taxon>Hexapoda</taxon>
        <taxon>Insecta</taxon>
        <taxon>Pterygota</taxon>
        <taxon>Neoptera</taxon>
        <taxon>Endopterygota</taxon>
        <taxon>Hymenoptera</taxon>
        <taxon>Apocrita</taxon>
        <taxon>Ichneumonoidea</taxon>
        <taxon>Braconidae</taxon>
        <taxon>Microgastrinae</taxon>
        <taxon>Cotesia</taxon>
    </lineage>
</organism>
<keyword evidence="1" id="KW-0547">Nucleotide-binding</keyword>
<dbReference type="Gene3D" id="3.40.50.300">
    <property type="entry name" value="P-loop containing nucleotide triphosphate hydrolases"/>
    <property type="match status" value="1"/>
</dbReference>
<comment type="caution">
    <text evidence="5">The sequence shown here is derived from an EMBL/GenBank/DDBJ whole genome shotgun (WGS) entry which is preliminary data.</text>
</comment>
<dbReference type="AlphaFoldDB" id="A0A8J2HPQ1"/>
<dbReference type="SUPFAM" id="SSF52540">
    <property type="entry name" value="P-loop containing nucleoside triphosphate hydrolases"/>
    <property type="match status" value="1"/>
</dbReference>
<dbReference type="Proteomes" id="UP000786811">
    <property type="component" value="Unassembled WGS sequence"/>
</dbReference>
<feature type="region of interest" description="Disordered" evidence="3">
    <location>
        <begin position="804"/>
        <end position="840"/>
    </location>
</feature>
<keyword evidence="2" id="KW-0067">ATP-binding</keyword>
<dbReference type="InterPro" id="IPR007111">
    <property type="entry name" value="NACHT_NTPase"/>
</dbReference>
<dbReference type="PANTHER" id="PTHR46844">
    <property type="entry name" value="SLR5058 PROTEIN"/>
    <property type="match status" value="1"/>
</dbReference>
<dbReference type="EMBL" id="CAJNRD030001124">
    <property type="protein sequence ID" value="CAG5107083.1"/>
    <property type="molecule type" value="Genomic_DNA"/>
</dbReference>
<sequence>MYTIYKKLNKLISNDFPFNLLTKKNFYLKELEKSFAVSTPGDSSPVCYPPCSPPPAPAAYLSSVRASSRKLDGASGHPSPDRDSVGRLLRYLKSFYKEIATRDPHHLPPWTSFLPAGTFCPAHFQPHLQLIYNNDQEHRLERIKIDQIFSSVRLSDGILLEGPRRVAIEGGPGSGRTSLCLKLLHQWANQGDGPALAFMIPLRELRGNSIINYLTREFLPKSAALGDAIAQVWRTLHLLEDRVLFILDGYDECSGAKASLADAADLLEARLFPDARILVTCTPNNSSSLSTMVQRRILLTGLEWSHVEKLCVAYFIHNNLSEHACDFLENLNVQSQSAKEFIQYPLGWIMLCSLYRDAGKLPSECNTLIQEAIKGVVKKSLEDPLTPDEEIPIYYKKKLEDFGKLSLSSLRKGKCCYTETELRTRGGGIDITRLGFLTRGFTFGHRRKTEIYTPIHLAVIQYFAACYLASVSQFTNILRNELDGLPTEIISHLAALLGPRTYLILNQLCPLEIPPRMIFSLLKAAGTSDNNILSVCRLFGAASGFGPTPNEKPPVPLVQISPLELEGWTKILSSSACTLEALEVVFQVERGSDPTYLNNFFNALSNNESVKLVRITSLLGQEFSTDETQRLAEYLKSVLSKKKLNDFELVITCLEESSNDRLECVVCALCQGLRNASPHLSRVVLDMNLSSEQVSRVCKTLRDCAQVQALHLPHLSCGSDGLASVANLLKERPLFALNLAGSWGTKTEDPSSSGISMGSGSGSGSSGCASNTLGALSVNRCYSSLPRGTLAAYGSLTRPATLPRLPLGIGLNPSPATTNGTLPQNDNDKDSSSGNSKRNSDSVLCHRLPVMHPLPTCDVACHQGTGFHEIFSTIREQNCKLRSLNVSKCLQGSLDASCLGETIRRARNLDAVRAAGASRPIDIMPLVLALTEAPCLQLLDLASPRLAIDDHPSRLLCHALARNETLRLLSLEGWTFRIEESDSLAVFAELLMCTSVRELNLCNARLHLAVHEGPLSRLGRRDDVGAELLRAAPPPTCPSIVFLRLAGFQVSVNDRLVLRGPLLLPFIAGFTALSDLDLSLDKSEIGNNNGSQLYIDDKILQQFFSCLGMNLKNLQTLRINYWQITLENSEKTMKHISKNLRLCNLSFLKANGLVVTDSVKRIQIEHVFIQTVLANLQALTWLCLDGIKLTENQCTTLGKWIKDKYPGNLLEISAKDINVKAVKAFVAAVEDGERIDINYTGGFICRLKISKLQKNSKNKSKFK</sequence>
<feature type="domain" description="NACHT" evidence="4">
    <location>
        <begin position="164"/>
        <end position="284"/>
    </location>
</feature>
<dbReference type="SUPFAM" id="SSF52047">
    <property type="entry name" value="RNI-like"/>
    <property type="match status" value="1"/>
</dbReference>
<dbReference type="PROSITE" id="PS50837">
    <property type="entry name" value="NACHT"/>
    <property type="match status" value="1"/>
</dbReference>
<dbReference type="InterPro" id="IPR032675">
    <property type="entry name" value="LRR_dom_sf"/>
</dbReference>
<feature type="compositionally biased region" description="Polar residues" evidence="3">
    <location>
        <begin position="814"/>
        <end position="824"/>
    </location>
</feature>
<name>A0A8J2HPQ1_COTCN</name>
<dbReference type="InterPro" id="IPR027417">
    <property type="entry name" value="P-loop_NTPase"/>
</dbReference>
<protein>
    <recommendedName>
        <fullName evidence="4">NACHT domain-containing protein</fullName>
    </recommendedName>
</protein>
<dbReference type="Gene3D" id="3.80.10.10">
    <property type="entry name" value="Ribonuclease Inhibitor"/>
    <property type="match status" value="1"/>
</dbReference>
<dbReference type="PANTHER" id="PTHR46844:SF1">
    <property type="entry name" value="SLR5058 PROTEIN"/>
    <property type="match status" value="1"/>
</dbReference>
<gene>
    <name evidence="5" type="ORF">HICCMSTLAB_LOCUS12577</name>
</gene>